<dbReference type="PANTHER" id="PTHR31987:SF1">
    <property type="entry name" value="GLUTAMINASE A"/>
    <property type="match status" value="1"/>
</dbReference>
<evidence type="ECO:0000259" key="2">
    <source>
        <dbReference type="Pfam" id="PF16335"/>
    </source>
</evidence>
<accession>A0A7Y9LA93</accession>
<dbReference type="InterPro" id="IPR032515">
    <property type="entry name" value="DUF4964"/>
</dbReference>
<feature type="domain" description="Glutaminase A central" evidence="2">
    <location>
        <begin position="311"/>
        <end position="658"/>
    </location>
</feature>
<organism evidence="4 5">
    <name type="scientific">Microlunatus parietis</name>
    <dbReference type="NCBI Taxonomy" id="682979"/>
    <lineage>
        <taxon>Bacteria</taxon>
        <taxon>Bacillati</taxon>
        <taxon>Actinomycetota</taxon>
        <taxon>Actinomycetes</taxon>
        <taxon>Propionibacteriales</taxon>
        <taxon>Propionibacteriaceae</taxon>
        <taxon>Microlunatus</taxon>
    </lineage>
</organism>
<comment type="caution">
    <text evidence="4">The sequence shown here is derived from an EMBL/GenBank/DDBJ whole genome shotgun (WGS) entry which is preliminary data.</text>
</comment>
<keyword evidence="5" id="KW-1185">Reference proteome</keyword>
<evidence type="ECO:0008006" key="6">
    <source>
        <dbReference type="Google" id="ProtNLM"/>
    </source>
</evidence>
<dbReference type="Pfam" id="PF16335">
    <property type="entry name" value="GtaA_6_Hairpin"/>
    <property type="match status" value="1"/>
</dbReference>
<dbReference type="InterPro" id="IPR032514">
    <property type="entry name" value="GtaA_central"/>
</dbReference>
<reference evidence="4 5" key="1">
    <citation type="submission" date="2020-07" db="EMBL/GenBank/DDBJ databases">
        <title>Sequencing the genomes of 1000 actinobacteria strains.</title>
        <authorList>
            <person name="Klenk H.-P."/>
        </authorList>
    </citation>
    <scope>NUCLEOTIDE SEQUENCE [LARGE SCALE GENOMIC DNA]</scope>
    <source>
        <strain evidence="4 5">DSM 22083</strain>
    </source>
</reference>
<dbReference type="AlphaFoldDB" id="A0A7Y9LA93"/>
<evidence type="ECO:0000313" key="5">
    <source>
        <dbReference type="Proteomes" id="UP000569914"/>
    </source>
</evidence>
<dbReference type="InterPro" id="IPR008928">
    <property type="entry name" value="6-hairpin_glycosidase_sf"/>
</dbReference>
<dbReference type="InterPro" id="IPR033433">
    <property type="entry name" value="GtaA_N"/>
</dbReference>
<protein>
    <recommendedName>
        <fullName evidence="6">L-glutaminase</fullName>
    </recommendedName>
</protein>
<dbReference type="Pfam" id="PF17168">
    <property type="entry name" value="DUF5127"/>
    <property type="match status" value="1"/>
</dbReference>
<dbReference type="Proteomes" id="UP000569914">
    <property type="component" value="Unassembled WGS sequence"/>
</dbReference>
<evidence type="ECO:0000259" key="1">
    <source>
        <dbReference type="Pfam" id="PF16334"/>
    </source>
</evidence>
<sequence>MSSAALRPPAVPLITVDPYLSVWSMADRLTDAPTKHWTSAVQPLVGAIRIDGTARRVIGRHGAEAMPQLDVAVHPTRTVYRFEELGVRLTLSFITPALPDDLVLLSWPVTYLEFGVESVDGDDHDVELFFQLPAQLSVDSGTQSVVAVRPAVDGLMVAGFGNADQRVLNRSGDDLRIDWGWAYLAFADGQFDRSVMVHGGAALDAFTAGEPLPASDSLEFPAPAGRKAPAAACTASLTVGRDRPQTRHLIVAYDDQFSIEYHQRKLRPYWRAQGLTAEQLLRRAAAEFASIKARCVAFDAEVEADLAAVGGPEYAAVASLAYRQCLAAHKLVQDHDGTLLYFSKENYSNGCIGTVDVTYPSAPMFLLFRPELLIAQLLPIMDYAASPRWRFRYAPHDLGTYPLANGQVYGGGEDTEDHQMPLEECGNMLILIGALGTLTGDWSLAERHPELLRTWADYLVEHGASPAEQLCTDDFAGPFADNVNLAAKAIVGIRCYADISAALGDPAAAADYRATAESMIKQWYADADLDDHTALAFGAQDTWSQKYNLVWDRLLGLDLVPRTVIERELAYYRTKINPYGLPLDNRESYTKFDWSLWTAALIDDADFRAIMINAAYRWLNETPSRIALTDVYHTDDGRVADVGGPFQARSVVGGAFVELLADPERRQKWNTRVSGAGGASGRD</sequence>
<dbReference type="InterPro" id="IPR052743">
    <property type="entry name" value="Glutaminase_GtaA"/>
</dbReference>
<name>A0A7Y9LA93_9ACTN</name>
<dbReference type="RefSeq" id="WP_179748186.1">
    <property type="nucleotide sequence ID" value="NZ_JACCBU010000001.1"/>
</dbReference>
<dbReference type="EMBL" id="JACCBU010000001">
    <property type="protein sequence ID" value="NYE69420.1"/>
    <property type="molecule type" value="Genomic_DNA"/>
</dbReference>
<feature type="domain" description="DUF4964" evidence="1">
    <location>
        <begin position="4"/>
        <end position="61"/>
    </location>
</feature>
<gene>
    <name evidence="4" type="ORF">BKA15_000749</name>
</gene>
<evidence type="ECO:0000259" key="3">
    <source>
        <dbReference type="Pfam" id="PF17168"/>
    </source>
</evidence>
<dbReference type="PANTHER" id="PTHR31987">
    <property type="entry name" value="GLUTAMINASE A-RELATED"/>
    <property type="match status" value="1"/>
</dbReference>
<feature type="domain" description="Glutaminase A N-terminal" evidence="3">
    <location>
        <begin position="76"/>
        <end position="305"/>
    </location>
</feature>
<evidence type="ECO:0000313" key="4">
    <source>
        <dbReference type="EMBL" id="NYE69420.1"/>
    </source>
</evidence>
<dbReference type="SUPFAM" id="SSF48208">
    <property type="entry name" value="Six-hairpin glycosidases"/>
    <property type="match status" value="1"/>
</dbReference>
<proteinExistence type="predicted"/>
<dbReference type="GO" id="GO:0005975">
    <property type="term" value="P:carbohydrate metabolic process"/>
    <property type="evidence" value="ECO:0007669"/>
    <property type="project" value="InterPro"/>
</dbReference>
<dbReference type="Pfam" id="PF16334">
    <property type="entry name" value="DUF4964"/>
    <property type="match status" value="1"/>
</dbReference>